<dbReference type="RefSeq" id="WP_188858863.1">
    <property type="nucleotide sequence ID" value="NZ_BMLT01000002.1"/>
</dbReference>
<dbReference type="InterPro" id="IPR042106">
    <property type="entry name" value="Nuo/plastoQ_OxRdtase_6_NuoJ"/>
</dbReference>
<keyword evidence="7" id="KW-1278">Translocase</keyword>
<gene>
    <name evidence="14" type="primary">nuoJ</name>
    <name evidence="14" type="ORF">GCM10011348_09440</name>
</gene>
<dbReference type="EC" id="7.1.1.-" evidence="13"/>
<accession>A0A917Z9J7</accession>
<dbReference type="PANTHER" id="PTHR33269:SF17">
    <property type="entry name" value="NADH-UBIQUINONE OXIDOREDUCTASE CHAIN 6"/>
    <property type="match status" value="1"/>
</dbReference>
<dbReference type="AlphaFoldDB" id="A0A917Z9J7"/>
<keyword evidence="5 13" id="KW-0812">Transmembrane</keyword>
<name>A0A917Z9J7_9GAMM</name>
<evidence type="ECO:0000256" key="10">
    <source>
        <dbReference type="ARBA" id="ARBA00023136"/>
    </source>
</evidence>
<evidence type="ECO:0000256" key="13">
    <source>
        <dbReference type="RuleBase" id="RU004429"/>
    </source>
</evidence>
<organism evidence="14 15">
    <name type="scientific">Marinobacterium nitratireducens</name>
    <dbReference type="NCBI Taxonomy" id="518897"/>
    <lineage>
        <taxon>Bacteria</taxon>
        <taxon>Pseudomonadati</taxon>
        <taxon>Pseudomonadota</taxon>
        <taxon>Gammaproteobacteria</taxon>
        <taxon>Oceanospirillales</taxon>
        <taxon>Oceanospirillaceae</taxon>
        <taxon>Marinobacterium</taxon>
    </lineage>
</organism>
<sequence>MTTLFYLTMLIALLAALQVVRGLNAVHALLHLIVALLALALLFFLLGAPFAAALEVIVYAGAIMVLMVFVIMMLNQGDAAVEQERAWLDGASWRGPGLLCALLLLELGYLLLASDTGSAGWRPVAAAEVGRALYGPYLLLVELASMLLLAALVGAWHLARALKNRRGEES</sequence>
<evidence type="ECO:0000256" key="3">
    <source>
        <dbReference type="ARBA" id="ARBA00019907"/>
    </source>
</evidence>
<dbReference type="PANTHER" id="PTHR33269">
    <property type="entry name" value="NADH-UBIQUINONE OXIDOREDUCTASE CHAIN 6"/>
    <property type="match status" value="1"/>
</dbReference>
<protein>
    <recommendedName>
        <fullName evidence="3 13">NADH-quinone oxidoreductase subunit J</fullName>
        <ecNumber evidence="13">7.1.1.-</ecNumber>
    </recommendedName>
</protein>
<evidence type="ECO:0000256" key="8">
    <source>
        <dbReference type="ARBA" id="ARBA00022989"/>
    </source>
</evidence>
<dbReference type="GO" id="GO:0008137">
    <property type="term" value="F:NADH dehydrogenase (ubiquinone) activity"/>
    <property type="evidence" value="ECO:0007669"/>
    <property type="project" value="UniProtKB-UniRule"/>
</dbReference>
<evidence type="ECO:0000313" key="15">
    <source>
        <dbReference type="Proteomes" id="UP000599578"/>
    </source>
</evidence>
<keyword evidence="15" id="KW-1185">Reference proteome</keyword>
<feature type="transmembrane region" description="Helical" evidence="13">
    <location>
        <begin position="134"/>
        <end position="156"/>
    </location>
</feature>
<evidence type="ECO:0000256" key="11">
    <source>
        <dbReference type="ARBA" id="ARBA00025811"/>
    </source>
</evidence>
<dbReference type="Gene3D" id="1.20.120.1200">
    <property type="entry name" value="NADH-ubiquinone/plastoquinone oxidoreductase chain 6, subunit NuoJ"/>
    <property type="match status" value="1"/>
</dbReference>
<keyword evidence="6 13" id="KW-0874">Quinone</keyword>
<dbReference type="Proteomes" id="UP000599578">
    <property type="component" value="Unassembled WGS sequence"/>
</dbReference>
<comment type="function">
    <text evidence="13">NDH-1 shuttles electrons from NADH, via FMN and iron-sulfur (Fe-S) centers, to quinones in the respiratory chain. Couples the redox reaction to proton translocation (for every two electrons transferred, four hydrogen ions are translocated across the cytoplasmic membrane), and thus conserves the redox energy in a proton gradient.</text>
</comment>
<keyword evidence="10 13" id="KW-0472">Membrane</keyword>
<dbReference type="EMBL" id="BMLT01000002">
    <property type="protein sequence ID" value="GGO78168.1"/>
    <property type="molecule type" value="Genomic_DNA"/>
</dbReference>
<dbReference type="GO" id="GO:0048038">
    <property type="term" value="F:quinone binding"/>
    <property type="evidence" value="ECO:0007669"/>
    <property type="project" value="UniProtKB-UniRule"/>
</dbReference>
<evidence type="ECO:0000256" key="6">
    <source>
        <dbReference type="ARBA" id="ARBA00022719"/>
    </source>
</evidence>
<evidence type="ECO:0000256" key="7">
    <source>
        <dbReference type="ARBA" id="ARBA00022967"/>
    </source>
</evidence>
<dbReference type="Pfam" id="PF00499">
    <property type="entry name" value="Oxidored_q3"/>
    <property type="match status" value="1"/>
</dbReference>
<evidence type="ECO:0000256" key="5">
    <source>
        <dbReference type="ARBA" id="ARBA00022692"/>
    </source>
</evidence>
<dbReference type="FunFam" id="1.20.120.1200:FF:000001">
    <property type="entry name" value="NADH-quinone oxidoreductase subunit J"/>
    <property type="match status" value="1"/>
</dbReference>
<evidence type="ECO:0000256" key="4">
    <source>
        <dbReference type="ARBA" id="ARBA00022475"/>
    </source>
</evidence>
<keyword evidence="4 13" id="KW-1003">Cell membrane</keyword>
<keyword evidence="8 13" id="KW-1133">Transmembrane helix</keyword>
<dbReference type="InterPro" id="IPR001457">
    <property type="entry name" value="NADH_UbQ/plastoQ_OxRdtase_su6"/>
</dbReference>
<keyword evidence="9 13" id="KW-0520">NAD</keyword>
<evidence type="ECO:0000256" key="12">
    <source>
        <dbReference type="ARBA" id="ARBA00047712"/>
    </source>
</evidence>
<feature type="transmembrane region" description="Helical" evidence="13">
    <location>
        <begin position="95"/>
        <end position="114"/>
    </location>
</feature>
<evidence type="ECO:0000256" key="9">
    <source>
        <dbReference type="ARBA" id="ARBA00023027"/>
    </source>
</evidence>
<comment type="similarity">
    <text evidence="2 13">Belongs to the complex I subunit 6 family.</text>
</comment>
<reference evidence="14 15" key="1">
    <citation type="journal article" date="2014" name="Int. J. Syst. Evol. Microbiol.">
        <title>Complete genome sequence of Corynebacterium casei LMG S-19264T (=DSM 44701T), isolated from a smear-ripened cheese.</title>
        <authorList>
            <consortium name="US DOE Joint Genome Institute (JGI-PGF)"/>
            <person name="Walter F."/>
            <person name="Albersmeier A."/>
            <person name="Kalinowski J."/>
            <person name="Ruckert C."/>
        </authorList>
    </citation>
    <scope>NUCLEOTIDE SEQUENCE [LARGE SCALE GENOMIC DNA]</scope>
    <source>
        <strain evidence="14 15">CGMCC 1.7286</strain>
    </source>
</reference>
<dbReference type="GO" id="GO:0005886">
    <property type="term" value="C:plasma membrane"/>
    <property type="evidence" value="ECO:0007669"/>
    <property type="project" value="UniProtKB-SubCell"/>
</dbReference>
<feature type="transmembrane region" description="Helical" evidence="13">
    <location>
        <begin position="30"/>
        <end position="50"/>
    </location>
</feature>
<comment type="catalytic activity">
    <reaction evidence="12 13">
        <text>a quinone + NADH + 5 H(+)(in) = a quinol + NAD(+) + 4 H(+)(out)</text>
        <dbReference type="Rhea" id="RHEA:57888"/>
        <dbReference type="ChEBI" id="CHEBI:15378"/>
        <dbReference type="ChEBI" id="CHEBI:24646"/>
        <dbReference type="ChEBI" id="CHEBI:57540"/>
        <dbReference type="ChEBI" id="CHEBI:57945"/>
        <dbReference type="ChEBI" id="CHEBI:132124"/>
    </reaction>
</comment>
<comment type="subcellular location">
    <subcellularLocation>
        <location evidence="1 13">Cell membrane</location>
        <topology evidence="1 13">Multi-pass membrane protein</topology>
    </subcellularLocation>
</comment>
<evidence type="ECO:0000313" key="14">
    <source>
        <dbReference type="EMBL" id="GGO78168.1"/>
    </source>
</evidence>
<evidence type="ECO:0000256" key="1">
    <source>
        <dbReference type="ARBA" id="ARBA00004651"/>
    </source>
</evidence>
<feature type="transmembrane region" description="Helical" evidence="13">
    <location>
        <begin position="6"/>
        <end position="23"/>
    </location>
</feature>
<proteinExistence type="inferred from homology"/>
<comment type="caution">
    <text evidence="14">The sequence shown here is derived from an EMBL/GenBank/DDBJ whole genome shotgun (WGS) entry which is preliminary data.</text>
</comment>
<feature type="transmembrane region" description="Helical" evidence="13">
    <location>
        <begin position="56"/>
        <end position="74"/>
    </location>
</feature>
<evidence type="ECO:0000256" key="2">
    <source>
        <dbReference type="ARBA" id="ARBA00005698"/>
    </source>
</evidence>
<comment type="subunit">
    <text evidence="11">Composed of 13 different subunits. Subunits NuoA, H, J, K, L, M, N constitute the membrane sector of the complex.</text>
</comment>
<dbReference type="NCBIfam" id="NF005162">
    <property type="entry name" value="PRK06638.1-1"/>
    <property type="match status" value="1"/>
</dbReference>